<dbReference type="Proteomes" id="UP000594261">
    <property type="component" value="Chromosome 2"/>
</dbReference>
<dbReference type="InParanoid" id="A0A7N2KXK4"/>
<organism evidence="2 3">
    <name type="scientific">Quercus lobata</name>
    <name type="common">Valley oak</name>
    <dbReference type="NCBI Taxonomy" id="97700"/>
    <lineage>
        <taxon>Eukaryota</taxon>
        <taxon>Viridiplantae</taxon>
        <taxon>Streptophyta</taxon>
        <taxon>Embryophyta</taxon>
        <taxon>Tracheophyta</taxon>
        <taxon>Spermatophyta</taxon>
        <taxon>Magnoliopsida</taxon>
        <taxon>eudicotyledons</taxon>
        <taxon>Gunneridae</taxon>
        <taxon>Pentapetalae</taxon>
        <taxon>rosids</taxon>
        <taxon>fabids</taxon>
        <taxon>Fagales</taxon>
        <taxon>Fagaceae</taxon>
        <taxon>Quercus</taxon>
    </lineage>
</organism>
<dbReference type="Gramene" id="QL02p054616:mrna">
    <property type="protein sequence ID" value="QL02p054616:mrna"/>
    <property type="gene ID" value="QL02p054616"/>
</dbReference>
<proteinExistence type="predicted"/>
<evidence type="ECO:0000313" key="3">
    <source>
        <dbReference type="Proteomes" id="UP000594261"/>
    </source>
</evidence>
<reference evidence="3" key="1">
    <citation type="journal article" date="2016" name="G3 (Bethesda)">
        <title>First Draft Assembly and Annotation of the Genome of a California Endemic Oak Quercus lobata Nee (Fagaceae).</title>
        <authorList>
            <person name="Sork V.L."/>
            <person name="Fitz-Gibbon S.T."/>
            <person name="Puiu D."/>
            <person name="Crepeau M."/>
            <person name="Gugger P.F."/>
            <person name="Sherman R."/>
            <person name="Stevens K."/>
            <person name="Langley C.H."/>
            <person name="Pellegrini M."/>
            <person name="Salzberg S.L."/>
        </authorList>
    </citation>
    <scope>NUCLEOTIDE SEQUENCE [LARGE SCALE GENOMIC DNA]</scope>
    <source>
        <strain evidence="3">cv. SW786</strain>
    </source>
</reference>
<accession>A0A7N2KXK4</accession>
<dbReference type="AlphaFoldDB" id="A0A7N2KXK4"/>
<reference evidence="2" key="2">
    <citation type="submission" date="2021-01" db="UniProtKB">
        <authorList>
            <consortium name="EnsemblPlants"/>
        </authorList>
    </citation>
    <scope>IDENTIFICATION</scope>
</reference>
<sequence length="407" mass="46276">MNRRIRASTKPFSSSSPTRSEPFHFHKYLKPGALAQIFDSRITAHRLNSLYFLSSSISLHRTSSSPSSNVVLFCVLDEEDVRSKFIVESLLVKDPDRPGGKHSIPICSDMEADPCPTCIWPSSSLILMTGRYLLLQRRERPIYEDPTPSRFEPIEISQKVHHDASLPLMTTNPLPSISPTLLAHLDRLVMSSIDFYLYYGGEPCSDVTYGVTYEGPGKKIEIIQLKKGREINLKKLKKKIMKELDLDRRLHDIKIIYRAPHAVFNDRIVFTPIEIKGDKHVKIMFDRINSTPQLNAAELYIIVEPRIEVGSKDVQQTTLEGGGREEFQSLQTDNYPALTLCTTVGGYTPPCQETATPIEVCGSSYQQECIQNLGREDEDEDDVDHGRDEYEEMIGRDDFHEAMCLFF</sequence>
<keyword evidence="3" id="KW-1185">Reference proteome</keyword>
<feature type="compositionally biased region" description="Polar residues" evidence="1">
    <location>
        <begin position="10"/>
        <end position="19"/>
    </location>
</feature>
<protein>
    <submittedName>
        <fullName evidence="2">Uncharacterized protein</fullName>
    </submittedName>
</protein>
<evidence type="ECO:0000256" key="1">
    <source>
        <dbReference type="SAM" id="MobiDB-lite"/>
    </source>
</evidence>
<name>A0A7N2KXK4_QUELO</name>
<evidence type="ECO:0000313" key="2">
    <source>
        <dbReference type="EnsemblPlants" id="QL02p054616:mrna"/>
    </source>
</evidence>
<feature type="region of interest" description="Disordered" evidence="1">
    <location>
        <begin position="1"/>
        <end position="20"/>
    </location>
</feature>
<dbReference type="EnsemblPlants" id="QL02p054616:mrna">
    <property type="protein sequence ID" value="QL02p054616:mrna"/>
    <property type="gene ID" value="QL02p054616"/>
</dbReference>